<feature type="transmembrane region" description="Helical" evidence="1">
    <location>
        <begin position="21"/>
        <end position="40"/>
    </location>
</feature>
<feature type="transmembrane region" description="Helical" evidence="1">
    <location>
        <begin position="52"/>
        <end position="77"/>
    </location>
</feature>
<dbReference type="EMBL" id="PIUM01000024">
    <property type="protein sequence ID" value="PKU23010.1"/>
    <property type="molecule type" value="Genomic_DNA"/>
</dbReference>
<sequence length="145" mass="15024">MDNPFAGFAHGTRHLVIKWQLLATAAGLTMLGIAFLAVAADLWLADRIGPPAAAAVTAGLLILMALAVVGIAAIVTACRPKAVSRERAVDPAGLAETAATLIDLCQKLDCEIRTSVKPLTIAALVIGCAVGYSPLLQRKLKDLIS</sequence>
<keyword evidence="1" id="KW-0812">Transmembrane</keyword>
<reference evidence="3" key="1">
    <citation type="submission" date="2017-12" db="EMBL/GenBank/DDBJ databases">
        <title>Draft genome sequence of Telmatospirillum siberiense 26-4b1T, an acidotolerant peatland alphaproteobacterium potentially involved in sulfur cycling.</title>
        <authorList>
            <person name="Hausmann B."/>
            <person name="Pjevac P."/>
            <person name="Schreck K."/>
            <person name="Herbold C.W."/>
            <person name="Daims H."/>
            <person name="Wagner M."/>
            <person name="Pester M."/>
            <person name="Loy A."/>
        </authorList>
    </citation>
    <scope>NUCLEOTIDE SEQUENCE [LARGE SCALE GENOMIC DNA]</scope>
    <source>
        <strain evidence="3">26-4b1</strain>
    </source>
</reference>
<evidence type="ECO:0000313" key="3">
    <source>
        <dbReference type="Proteomes" id="UP000233293"/>
    </source>
</evidence>
<evidence type="ECO:0000313" key="2">
    <source>
        <dbReference type="EMBL" id="PKU23010.1"/>
    </source>
</evidence>
<proteinExistence type="predicted"/>
<evidence type="ECO:0000256" key="1">
    <source>
        <dbReference type="SAM" id="Phobius"/>
    </source>
</evidence>
<dbReference type="RefSeq" id="WP_101252098.1">
    <property type="nucleotide sequence ID" value="NZ_PIUM01000024.1"/>
</dbReference>
<name>A0A2N3PRH4_9PROT</name>
<organism evidence="2 3">
    <name type="scientific">Telmatospirillum siberiense</name>
    <dbReference type="NCBI Taxonomy" id="382514"/>
    <lineage>
        <taxon>Bacteria</taxon>
        <taxon>Pseudomonadati</taxon>
        <taxon>Pseudomonadota</taxon>
        <taxon>Alphaproteobacteria</taxon>
        <taxon>Rhodospirillales</taxon>
        <taxon>Rhodospirillaceae</taxon>
        <taxon>Telmatospirillum</taxon>
    </lineage>
</organism>
<dbReference type="AlphaFoldDB" id="A0A2N3PRH4"/>
<protein>
    <submittedName>
        <fullName evidence="2">Uncharacterized protein</fullName>
    </submittedName>
</protein>
<accession>A0A2N3PRH4</accession>
<keyword evidence="1" id="KW-1133">Transmembrane helix</keyword>
<keyword evidence="1" id="KW-0472">Membrane</keyword>
<dbReference type="Proteomes" id="UP000233293">
    <property type="component" value="Unassembled WGS sequence"/>
</dbReference>
<keyword evidence="3" id="KW-1185">Reference proteome</keyword>
<gene>
    <name evidence="2" type="ORF">CWS72_18385</name>
</gene>
<comment type="caution">
    <text evidence="2">The sequence shown here is derived from an EMBL/GenBank/DDBJ whole genome shotgun (WGS) entry which is preliminary data.</text>
</comment>